<keyword evidence="1" id="KW-0472">Membrane</keyword>
<keyword evidence="1" id="KW-1133">Transmembrane helix</keyword>
<name>A0AA51UI21_9BIVA</name>
<geneLocation type="mitochondrion" evidence="2"/>
<feature type="transmembrane region" description="Helical" evidence="1">
    <location>
        <begin position="148"/>
        <end position="175"/>
    </location>
</feature>
<reference evidence="2" key="1">
    <citation type="submission" date="2023-08" db="EMBL/GenBank/DDBJ databases">
        <authorList>
            <person name="Wang Y."/>
            <person name="Song H."/>
            <person name="Wang H."/>
        </authorList>
    </citation>
    <scope>NUCLEOTIDE SEQUENCE</scope>
    <source>
        <tissue evidence="2">Muscle</tissue>
    </source>
</reference>
<evidence type="ECO:0000313" key="2">
    <source>
        <dbReference type="EMBL" id="WMW23653.1"/>
    </source>
</evidence>
<keyword evidence="1" id="KW-0812">Transmembrane</keyword>
<sequence>MKSLLLIGCLLFSILMLWGSHPYVFGSGVLVSSVLVGLLLSFTESVLLGCLMILVFSSGVMVVFLFSSALCSNPKFKSLGEGKESKVKSSSGSKWGYMWSLTVVLILFFVLFGEYVESGTFAMLDVGVLEGEYFWNKEPSFNNLLGDLIIFLAFLLLFTVVVVVNLSSFTSGALVGSDSLG</sequence>
<feature type="transmembrane region" description="Helical" evidence="1">
    <location>
        <begin position="46"/>
        <end position="67"/>
    </location>
</feature>
<feature type="transmembrane region" description="Helical" evidence="1">
    <location>
        <begin position="95"/>
        <end position="116"/>
    </location>
</feature>
<keyword evidence="2" id="KW-0496">Mitochondrion</keyword>
<gene>
    <name evidence="2" type="primary">nad6</name>
</gene>
<accession>A0AA51UI21</accession>
<organism evidence="2">
    <name type="scientific">Hiatella sp. J YW-2023</name>
    <dbReference type="NCBI Taxonomy" id="3074278"/>
    <lineage>
        <taxon>Eukaryota</taxon>
        <taxon>Metazoa</taxon>
        <taxon>Spiralia</taxon>
        <taxon>Lophotrochozoa</taxon>
        <taxon>Mollusca</taxon>
        <taxon>Bivalvia</taxon>
        <taxon>Autobranchia</taxon>
        <taxon>Heteroconchia</taxon>
        <taxon>Euheterodonta</taxon>
        <taxon>Imparidentia</taxon>
        <taxon>Adapedonta</taxon>
        <taxon>Hiatelloidea</taxon>
        <taxon>Hiatellidae</taxon>
        <taxon>Hiatella</taxon>
    </lineage>
</organism>
<dbReference type="AlphaFoldDB" id="A0AA51UI21"/>
<proteinExistence type="predicted"/>
<evidence type="ECO:0000256" key="1">
    <source>
        <dbReference type="SAM" id="Phobius"/>
    </source>
</evidence>
<dbReference type="EMBL" id="OR420023">
    <property type="protein sequence ID" value="WMW23653.1"/>
    <property type="molecule type" value="Genomic_DNA"/>
</dbReference>
<protein>
    <submittedName>
        <fullName evidence="2">NADH dehydrogenase subunit 6</fullName>
    </submittedName>
</protein>